<feature type="domain" description="Glycosyltransferase 61 catalytic" evidence="7">
    <location>
        <begin position="351"/>
        <end position="475"/>
    </location>
</feature>
<feature type="compositionally biased region" description="Polar residues" evidence="6">
    <location>
        <begin position="147"/>
        <end position="161"/>
    </location>
</feature>
<feature type="compositionally biased region" description="Polar residues" evidence="6">
    <location>
        <begin position="120"/>
        <end position="133"/>
    </location>
</feature>
<evidence type="ECO:0000256" key="3">
    <source>
        <dbReference type="ARBA" id="ARBA00022676"/>
    </source>
</evidence>
<keyword evidence="3" id="KW-0328">Glycosyltransferase</keyword>
<evidence type="ECO:0000259" key="7">
    <source>
        <dbReference type="Pfam" id="PF04577"/>
    </source>
</evidence>
<dbReference type="Pfam" id="PF04577">
    <property type="entry name" value="Glyco_transf_61"/>
    <property type="match status" value="1"/>
</dbReference>
<reference evidence="8" key="1">
    <citation type="journal article" date="2012" name="Nat. Biotechnol.">
        <title>Reference genome sequence of the model plant Setaria.</title>
        <authorList>
            <person name="Bennetzen J.L."/>
            <person name="Schmutz J."/>
            <person name="Wang H."/>
            <person name="Percifield R."/>
            <person name="Hawkins J."/>
            <person name="Pontaroli A.C."/>
            <person name="Estep M."/>
            <person name="Feng L."/>
            <person name="Vaughn J.N."/>
            <person name="Grimwood J."/>
            <person name="Jenkins J."/>
            <person name="Barry K."/>
            <person name="Lindquist E."/>
            <person name="Hellsten U."/>
            <person name="Deshpande S."/>
            <person name="Wang X."/>
            <person name="Wu X."/>
            <person name="Mitros T."/>
            <person name="Triplett J."/>
            <person name="Yang X."/>
            <person name="Ye C.Y."/>
            <person name="Mauro-Herrera M."/>
            <person name="Wang L."/>
            <person name="Li P."/>
            <person name="Sharma M."/>
            <person name="Sharma R."/>
            <person name="Ronald P.C."/>
            <person name="Panaud O."/>
            <person name="Kellogg E.A."/>
            <person name="Brutnell T.P."/>
            <person name="Doust A.N."/>
            <person name="Tuskan G.A."/>
            <person name="Rokhsar D."/>
            <person name="Devos K.M."/>
        </authorList>
    </citation>
    <scope>NUCLEOTIDE SEQUENCE [LARGE SCALE GENOMIC DNA]</scope>
    <source>
        <strain evidence="8">Yugu1</strain>
    </source>
</reference>
<evidence type="ECO:0000313" key="8">
    <source>
        <dbReference type="EMBL" id="RCV24378.1"/>
    </source>
</evidence>
<dbReference type="PANTHER" id="PTHR20961:SF11">
    <property type="entry name" value="OS12G0238900 PROTEIN"/>
    <property type="match status" value="1"/>
</dbReference>
<accession>A0A368R2U5</accession>
<protein>
    <recommendedName>
        <fullName evidence="7">Glycosyltransferase 61 catalytic domain-containing protein</fullName>
    </recommendedName>
</protein>
<dbReference type="KEGG" id="sita:101783129"/>
<dbReference type="GO" id="GO:0000139">
    <property type="term" value="C:Golgi membrane"/>
    <property type="evidence" value="ECO:0007669"/>
    <property type="project" value="UniProtKB-SubCell"/>
</dbReference>
<comment type="subcellular location">
    <subcellularLocation>
        <location evidence="1">Golgi apparatus membrane</location>
        <topology evidence="1">Single-pass type II membrane protein</topology>
    </subcellularLocation>
</comment>
<name>A0A368R2U5_SETIT</name>
<dbReference type="AlphaFoldDB" id="A0A368R2U5"/>
<gene>
    <name evidence="8" type="ORF">SETIT_5G080000v2</name>
</gene>
<evidence type="ECO:0000256" key="4">
    <source>
        <dbReference type="ARBA" id="ARBA00022679"/>
    </source>
</evidence>
<feature type="region of interest" description="Disordered" evidence="6">
    <location>
        <begin position="64"/>
        <end position="191"/>
    </location>
</feature>
<evidence type="ECO:0000256" key="5">
    <source>
        <dbReference type="ARBA" id="ARBA00023180"/>
    </source>
</evidence>
<dbReference type="InterPro" id="IPR007657">
    <property type="entry name" value="Glycosyltransferase_61"/>
</dbReference>
<dbReference type="PANTHER" id="PTHR20961">
    <property type="entry name" value="GLYCOSYLTRANSFERASE"/>
    <property type="match status" value="1"/>
</dbReference>
<proteinExistence type="predicted"/>
<reference evidence="8" key="2">
    <citation type="submission" date="2015-07" db="EMBL/GenBank/DDBJ databases">
        <authorList>
            <person name="Noorani M."/>
        </authorList>
    </citation>
    <scope>NUCLEOTIDE SEQUENCE</scope>
    <source>
        <strain evidence="8">Yugu1</strain>
    </source>
</reference>
<evidence type="ECO:0000256" key="6">
    <source>
        <dbReference type="SAM" id="MobiDB-lite"/>
    </source>
</evidence>
<evidence type="ECO:0000256" key="1">
    <source>
        <dbReference type="ARBA" id="ARBA00004323"/>
    </source>
</evidence>
<sequence>MAAMGGRGPAVIKGGGGGGDRPVGSRLVSVAVGGFLFFLVLLRSSRHDVAVVLDARTGDVRVWPRQQGGRHGHLQQSAEQSNGMAAAEPFSSGVSDAVIGGDRNDDDVETDAAPEEAERQSNAAAATINSDEQAQPEPVAEDAPQDKSLTTAQPAVQTTSPPHGLPGGIAFSTRAGPVDQQRQPLCDTSDSRADVCDLTGDVRMDASASAFVVVVGSAGGADGQTYKVRPYPRKGDATSMGRVTEITVRTAAGAGAAPRCTASHAEPAVVFSIGGYTGNLFHDFTDVIVPMYNAAQRYGGDVRLVVTDAAPRWLAKYGALLRGLSHHAPLDLAKAAAAGEVHCFGHAVVGLRAHRELMIERERSPDGVGMPDFTRFLRRALSLPRDAPTSPGGATGCKPLLLIVSRRGTRLILNTEAVVRTAEEVGFEAVVSELDVADDDVGRVGRLINSFDAMVGVHGADLTNMVFLPTGAAMVQIVPWGGLQWIARMDFGDPAEAMGLRYIQYEIAVHESSLKDKYPRDHEIFTNPTALHKKGFKFLRNTFLKSQDIIVDVDRFRAVLLQALENLSQ</sequence>
<dbReference type="EMBL" id="CM003532">
    <property type="protein sequence ID" value="RCV24378.1"/>
    <property type="molecule type" value="Genomic_DNA"/>
</dbReference>
<comment type="pathway">
    <text evidence="2">Glycan metabolism.</text>
</comment>
<dbReference type="GO" id="GO:0016763">
    <property type="term" value="F:pentosyltransferase activity"/>
    <property type="evidence" value="ECO:0007669"/>
    <property type="project" value="UniProtKB-ARBA"/>
</dbReference>
<evidence type="ECO:0000256" key="2">
    <source>
        <dbReference type="ARBA" id="ARBA00004881"/>
    </source>
</evidence>
<dbReference type="OrthoDB" id="529273at2759"/>
<keyword evidence="5" id="KW-0325">Glycoprotein</keyword>
<keyword evidence="4" id="KW-0808">Transferase</keyword>
<dbReference type="InterPro" id="IPR049625">
    <property type="entry name" value="Glyco_transf_61_cat"/>
</dbReference>
<organism evidence="8">
    <name type="scientific">Setaria italica</name>
    <name type="common">Foxtail millet</name>
    <name type="synonym">Panicum italicum</name>
    <dbReference type="NCBI Taxonomy" id="4555"/>
    <lineage>
        <taxon>Eukaryota</taxon>
        <taxon>Viridiplantae</taxon>
        <taxon>Streptophyta</taxon>
        <taxon>Embryophyta</taxon>
        <taxon>Tracheophyta</taxon>
        <taxon>Spermatophyta</taxon>
        <taxon>Magnoliopsida</taxon>
        <taxon>Liliopsida</taxon>
        <taxon>Poales</taxon>
        <taxon>Poaceae</taxon>
        <taxon>PACMAD clade</taxon>
        <taxon>Panicoideae</taxon>
        <taxon>Panicodae</taxon>
        <taxon>Paniceae</taxon>
        <taxon>Cenchrinae</taxon>
        <taxon>Setaria</taxon>
    </lineage>
</organism>
<feature type="compositionally biased region" description="Acidic residues" evidence="6">
    <location>
        <begin position="104"/>
        <end position="115"/>
    </location>
</feature>